<evidence type="ECO:0000256" key="7">
    <source>
        <dbReference type="RuleBase" id="RU363032"/>
    </source>
</evidence>
<organism evidence="9 10">
    <name type="scientific">Glutamicibacter creatinolyticus</name>
    <dbReference type="NCBI Taxonomy" id="162496"/>
    <lineage>
        <taxon>Bacteria</taxon>
        <taxon>Bacillati</taxon>
        <taxon>Actinomycetota</taxon>
        <taxon>Actinomycetes</taxon>
        <taxon>Micrococcales</taxon>
        <taxon>Micrococcaceae</taxon>
        <taxon>Glutamicibacter</taxon>
    </lineage>
</organism>
<feature type="transmembrane region" description="Helical" evidence="7">
    <location>
        <begin position="215"/>
        <end position="235"/>
    </location>
</feature>
<reference evidence="9 10" key="1">
    <citation type="submission" date="2018-12" db="EMBL/GenBank/DDBJ databases">
        <title>Complete Genome Sequence of Glutamicibacter creatinolyticus strain LGCM259,isolated from an abscess of a 12-year-old mare in Italy.</title>
        <authorList>
            <person name="Santos R.G."/>
            <person name="Silva A.L."/>
            <person name="Seyffert N."/>
            <person name="Castro T.L.P."/>
            <person name="Attili A.R."/>
            <person name="Rifici C."/>
            <person name="Mazzullo G."/>
            <person name="Brenig B."/>
            <person name="Venanzi F."/>
            <person name="Azevedo V."/>
        </authorList>
    </citation>
    <scope>NUCLEOTIDE SEQUENCE [LARGE SCALE GENOMIC DNA]</scope>
    <source>
        <strain evidence="9 10">LGCM 259</strain>
    </source>
</reference>
<evidence type="ECO:0000256" key="2">
    <source>
        <dbReference type="ARBA" id="ARBA00022448"/>
    </source>
</evidence>
<dbReference type="GO" id="GO:0055085">
    <property type="term" value="P:transmembrane transport"/>
    <property type="evidence" value="ECO:0007669"/>
    <property type="project" value="InterPro"/>
</dbReference>
<dbReference type="InterPro" id="IPR000515">
    <property type="entry name" value="MetI-like"/>
</dbReference>
<gene>
    <name evidence="9" type="ORF">GcLGCM259_1614</name>
</gene>
<evidence type="ECO:0000256" key="6">
    <source>
        <dbReference type="ARBA" id="ARBA00023136"/>
    </source>
</evidence>
<keyword evidence="10" id="KW-1185">Reference proteome</keyword>
<keyword evidence="5 7" id="KW-1133">Transmembrane helix</keyword>
<dbReference type="Pfam" id="PF00528">
    <property type="entry name" value="BPD_transp_1"/>
    <property type="match status" value="1"/>
</dbReference>
<evidence type="ECO:0000256" key="1">
    <source>
        <dbReference type="ARBA" id="ARBA00004651"/>
    </source>
</evidence>
<keyword evidence="2 7" id="KW-0813">Transport</keyword>
<evidence type="ECO:0000313" key="9">
    <source>
        <dbReference type="EMBL" id="QCY47343.1"/>
    </source>
</evidence>
<proteinExistence type="inferred from homology"/>
<evidence type="ECO:0000256" key="4">
    <source>
        <dbReference type="ARBA" id="ARBA00022692"/>
    </source>
</evidence>
<name>A0A5B7WW79_9MICC</name>
<protein>
    <submittedName>
        <fullName evidence="9">Sulfate ABC transporter permease</fullName>
    </submittedName>
</protein>
<keyword evidence="3" id="KW-1003">Cell membrane</keyword>
<dbReference type="Gene3D" id="1.10.3720.10">
    <property type="entry name" value="MetI-like"/>
    <property type="match status" value="1"/>
</dbReference>
<evidence type="ECO:0000256" key="5">
    <source>
        <dbReference type="ARBA" id="ARBA00022989"/>
    </source>
</evidence>
<dbReference type="SUPFAM" id="SSF161098">
    <property type="entry name" value="MetI-like"/>
    <property type="match status" value="1"/>
</dbReference>
<evidence type="ECO:0000313" key="10">
    <source>
        <dbReference type="Proteomes" id="UP000307000"/>
    </source>
</evidence>
<feature type="transmembrane region" description="Helical" evidence="7">
    <location>
        <begin position="27"/>
        <end position="50"/>
    </location>
</feature>
<dbReference type="CDD" id="cd06261">
    <property type="entry name" value="TM_PBP2"/>
    <property type="match status" value="1"/>
</dbReference>
<dbReference type="InterPro" id="IPR035906">
    <property type="entry name" value="MetI-like_sf"/>
</dbReference>
<dbReference type="KEGG" id="gcr:GcLGCM259_1614"/>
<feature type="domain" description="ABC transmembrane type-1" evidence="8">
    <location>
        <begin position="81"/>
        <end position="265"/>
    </location>
</feature>
<feature type="transmembrane region" description="Helical" evidence="7">
    <location>
        <begin position="145"/>
        <end position="164"/>
    </location>
</feature>
<evidence type="ECO:0000259" key="8">
    <source>
        <dbReference type="PROSITE" id="PS50928"/>
    </source>
</evidence>
<dbReference type="AlphaFoldDB" id="A0A5B7WW79"/>
<dbReference type="EMBL" id="CP034412">
    <property type="protein sequence ID" value="QCY47343.1"/>
    <property type="molecule type" value="Genomic_DNA"/>
</dbReference>
<comment type="subcellular location">
    <subcellularLocation>
        <location evidence="1 7">Cell membrane</location>
        <topology evidence="1 7">Multi-pass membrane protein</topology>
    </subcellularLocation>
</comment>
<accession>A0A5B7WW79</accession>
<feature type="transmembrane region" description="Helical" evidence="7">
    <location>
        <begin position="247"/>
        <end position="269"/>
    </location>
</feature>
<sequence>MSILAPRLERGLAPAARRRPPAVPSRIDAVVAPLLVVVVALSLWQILAWVSPLRDDLFPAPADVAARLPAVLADGTLAAAVGTSLWRAASGFVLAVLVATPIALLLGHQPLLRKGIGPLVSALQVLPSIAWVPAAIILFGLSDATIYTVLLLGAIPSIINGLLGGMDLMPPAYRALSQVLGANRLQHLWHVELPAALPGYVSGLRQGWAFAWRSLMAAELIAVGGALAPGVGSLLQRGRDLADLPLVILVIVVILLVGVLIELACFAPVERKLLRDRGMRRTGENNG</sequence>
<keyword evidence="4 7" id="KW-0812">Transmembrane</keyword>
<dbReference type="PANTHER" id="PTHR30151:SF40">
    <property type="entry name" value="TRANSPORT SYSTEM INTEGRAL MEMBRANE PROTEIN"/>
    <property type="match status" value="1"/>
</dbReference>
<feature type="transmembrane region" description="Helical" evidence="7">
    <location>
        <begin position="85"/>
        <end position="107"/>
    </location>
</feature>
<dbReference type="Proteomes" id="UP000307000">
    <property type="component" value="Chromosome"/>
</dbReference>
<dbReference type="PROSITE" id="PS50928">
    <property type="entry name" value="ABC_TM1"/>
    <property type="match status" value="1"/>
</dbReference>
<comment type="similarity">
    <text evidence="7">Belongs to the binding-protein-dependent transport system permease family.</text>
</comment>
<dbReference type="RefSeq" id="WP_138926331.1">
    <property type="nucleotide sequence ID" value="NZ_CP034412.1"/>
</dbReference>
<keyword evidence="6 7" id="KW-0472">Membrane</keyword>
<dbReference type="GO" id="GO:0005886">
    <property type="term" value="C:plasma membrane"/>
    <property type="evidence" value="ECO:0007669"/>
    <property type="project" value="UniProtKB-SubCell"/>
</dbReference>
<dbReference type="PANTHER" id="PTHR30151">
    <property type="entry name" value="ALKANE SULFONATE ABC TRANSPORTER-RELATED, MEMBRANE SUBUNIT"/>
    <property type="match status" value="1"/>
</dbReference>
<feature type="transmembrane region" description="Helical" evidence="7">
    <location>
        <begin position="119"/>
        <end position="139"/>
    </location>
</feature>
<evidence type="ECO:0000256" key="3">
    <source>
        <dbReference type="ARBA" id="ARBA00022475"/>
    </source>
</evidence>